<keyword evidence="6" id="KW-0694">RNA-binding</keyword>
<dbReference type="Pfam" id="PF07927">
    <property type="entry name" value="HicA_toxin"/>
    <property type="match status" value="1"/>
</dbReference>
<protein>
    <submittedName>
        <fullName evidence="8">Type II toxin-antitoxin system HicA family toxin</fullName>
    </submittedName>
</protein>
<evidence type="ECO:0000256" key="1">
    <source>
        <dbReference type="ARBA" id="ARBA00006620"/>
    </source>
</evidence>
<dbReference type="EMBL" id="JAMXFA010000035">
    <property type="protein sequence ID" value="MCT7980325.1"/>
    <property type="molecule type" value="Genomic_DNA"/>
</dbReference>
<keyword evidence="7" id="KW-0346">Stress response</keyword>
<sequence>MGRLAGFRYREIVKILKLLGFVFERQAARSHEIWYNSETKRHPSTPSA</sequence>
<dbReference type="InterPro" id="IPR038570">
    <property type="entry name" value="HicA_sf"/>
</dbReference>
<dbReference type="InterPro" id="IPR012933">
    <property type="entry name" value="HicA_mRNA_interferase"/>
</dbReference>
<keyword evidence="4" id="KW-0255">Endonuclease</keyword>
<name>A0ABT2NF28_9CYAN</name>
<dbReference type="RefSeq" id="WP_261236774.1">
    <property type="nucleotide sequence ID" value="NZ_JAMXFA010000035.1"/>
</dbReference>
<evidence type="ECO:0000256" key="4">
    <source>
        <dbReference type="ARBA" id="ARBA00022759"/>
    </source>
</evidence>
<evidence type="ECO:0000256" key="6">
    <source>
        <dbReference type="ARBA" id="ARBA00022884"/>
    </source>
</evidence>
<gene>
    <name evidence="8" type="ORF">NG792_21620</name>
</gene>
<evidence type="ECO:0000256" key="3">
    <source>
        <dbReference type="ARBA" id="ARBA00022722"/>
    </source>
</evidence>
<evidence type="ECO:0000313" key="9">
    <source>
        <dbReference type="Proteomes" id="UP001525961"/>
    </source>
</evidence>
<proteinExistence type="inferred from homology"/>
<reference evidence="8 9" key="1">
    <citation type="journal article" date="2022" name="Front. Microbiol.">
        <title>High genomic differentiation and limited gene flow indicate recent cryptic speciation within the genus Laspinema (cyanobacteria).</title>
        <authorList>
            <person name="Stanojkovic A."/>
            <person name="Skoupy S."/>
            <person name="Skaloud P."/>
            <person name="Dvorak P."/>
        </authorList>
    </citation>
    <scope>NUCLEOTIDE SEQUENCE [LARGE SCALE GENOMIC DNA]</scope>
    <source>
        <strain evidence="8 9">D3b</strain>
    </source>
</reference>
<keyword evidence="9" id="KW-1185">Reference proteome</keyword>
<accession>A0ABT2NF28</accession>
<keyword evidence="3" id="KW-0540">Nuclease</keyword>
<dbReference type="SUPFAM" id="SSF54786">
    <property type="entry name" value="YcfA/nrd intein domain"/>
    <property type="match status" value="1"/>
</dbReference>
<dbReference type="Proteomes" id="UP001525961">
    <property type="component" value="Unassembled WGS sequence"/>
</dbReference>
<comment type="caution">
    <text evidence="8">The sequence shown here is derived from an EMBL/GenBank/DDBJ whole genome shotgun (WGS) entry which is preliminary data.</text>
</comment>
<organism evidence="8 9">
    <name type="scientific">Laspinema olomoucense D3b</name>
    <dbReference type="NCBI Taxonomy" id="2953688"/>
    <lineage>
        <taxon>Bacteria</taxon>
        <taxon>Bacillati</taxon>
        <taxon>Cyanobacteriota</taxon>
        <taxon>Cyanophyceae</taxon>
        <taxon>Oscillatoriophycideae</taxon>
        <taxon>Oscillatoriales</taxon>
        <taxon>Laspinemataceae</taxon>
        <taxon>Laspinema</taxon>
        <taxon>Laspinema olomoucense</taxon>
    </lineage>
</organism>
<evidence type="ECO:0000256" key="2">
    <source>
        <dbReference type="ARBA" id="ARBA00022649"/>
    </source>
</evidence>
<evidence type="ECO:0000256" key="7">
    <source>
        <dbReference type="ARBA" id="ARBA00023016"/>
    </source>
</evidence>
<evidence type="ECO:0000313" key="8">
    <source>
        <dbReference type="EMBL" id="MCT7980325.1"/>
    </source>
</evidence>
<dbReference type="Gene3D" id="3.30.920.30">
    <property type="entry name" value="Hypothetical protein"/>
    <property type="match status" value="1"/>
</dbReference>
<keyword evidence="5" id="KW-0378">Hydrolase</keyword>
<evidence type="ECO:0000256" key="5">
    <source>
        <dbReference type="ARBA" id="ARBA00022801"/>
    </source>
</evidence>
<keyword evidence="2" id="KW-1277">Toxin-antitoxin system</keyword>
<comment type="similarity">
    <text evidence="1">Belongs to the HicA mRNA interferase family.</text>
</comment>